<sequence>MGRCSSAQVSASTIWQSKNPNAASGHCGFFFAWAHVVQHRVPASMIWQPKNQMLLPGIAIFSTWSRERHFKLFLLS</sequence>
<dbReference type="EMBL" id="MU069918">
    <property type="protein sequence ID" value="KAF5831821.1"/>
    <property type="molecule type" value="Genomic_DNA"/>
</dbReference>
<dbReference type="Proteomes" id="UP000815325">
    <property type="component" value="Unassembled WGS sequence"/>
</dbReference>
<protein>
    <recommendedName>
        <fullName evidence="3">Encoded protein</fullName>
    </recommendedName>
</protein>
<accession>A0ABQ7GB43</accession>
<evidence type="ECO:0000313" key="2">
    <source>
        <dbReference type="Proteomes" id="UP000815325"/>
    </source>
</evidence>
<keyword evidence="2" id="KW-1185">Reference proteome</keyword>
<evidence type="ECO:0000313" key="1">
    <source>
        <dbReference type="EMBL" id="KAF5831821.1"/>
    </source>
</evidence>
<evidence type="ECO:0008006" key="3">
    <source>
        <dbReference type="Google" id="ProtNLM"/>
    </source>
</evidence>
<comment type="caution">
    <text evidence="1">The sequence shown here is derived from an EMBL/GenBank/DDBJ whole genome shotgun (WGS) entry which is preliminary data.</text>
</comment>
<gene>
    <name evidence="1" type="ORF">DUNSADRAFT_12535</name>
</gene>
<reference evidence="1" key="1">
    <citation type="submission" date="2017-08" db="EMBL/GenBank/DDBJ databases">
        <authorList>
            <person name="Polle J.E."/>
            <person name="Barry K."/>
            <person name="Cushman J."/>
            <person name="Schmutz J."/>
            <person name="Tran D."/>
            <person name="Hathwaick L.T."/>
            <person name="Yim W.C."/>
            <person name="Jenkins J."/>
            <person name="Mckie-Krisberg Z.M."/>
            <person name="Prochnik S."/>
            <person name="Lindquist E."/>
            <person name="Dockter R.B."/>
            <person name="Adam C."/>
            <person name="Molina H."/>
            <person name="Bunkerborg J."/>
            <person name="Jin E."/>
            <person name="Buchheim M."/>
            <person name="Magnuson J."/>
        </authorList>
    </citation>
    <scope>NUCLEOTIDE SEQUENCE</scope>
    <source>
        <strain evidence="1">CCAP 19/18</strain>
    </source>
</reference>
<name>A0ABQ7GB43_DUNSA</name>
<proteinExistence type="predicted"/>
<organism evidence="1 2">
    <name type="scientific">Dunaliella salina</name>
    <name type="common">Green alga</name>
    <name type="synonym">Protococcus salinus</name>
    <dbReference type="NCBI Taxonomy" id="3046"/>
    <lineage>
        <taxon>Eukaryota</taxon>
        <taxon>Viridiplantae</taxon>
        <taxon>Chlorophyta</taxon>
        <taxon>core chlorophytes</taxon>
        <taxon>Chlorophyceae</taxon>
        <taxon>CS clade</taxon>
        <taxon>Chlamydomonadales</taxon>
        <taxon>Dunaliellaceae</taxon>
        <taxon>Dunaliella</taxon>
    </lineage>
</organism>